<dbReference type="Gene3D" id="1.10.405.10">
    <property type="entry name" value="Guanine Nucleotide Dissociation Inhibitor, domain 1"/>
    <property type="match status" value="1"/>
</dbReference>
<dbReference type="InterPro" id="IPR050703">
    <property type="entry name" value="Flavin_MAO"/>
</dbReference>
<dbReference type="Proteomes" id="UP001569904">
    <property type="component" value="Unassembled WGS sequence"/>
</dbReference>
<evidence type="ECO:0000256" key="1">
    <source>
        <dbReference type="ARBA" id="ARBA00001974"/>
    </source>
</evidence>
<accession>A0ABV4QU39</accession>
<dbReference type="InterPro" id="IPR001613">
    <property type="entry name" value="Flavin_amine_oxidase"/>
</dbReference>
<dbReference type="InterPro" id="IPR036188">
    <property type="entry name" value="FAD/NAD-bd_sf"/>
</dbReference>
<dbReference type="PANTHER" id="PTHR43563">
    <property type="entry name" value="AMINE OXIDASE"/>
    <property type="match status" value="1"/>
</dbReference>
<evidence type="ECO:0000313" key="6">
    <source>
        <dbReference type="Proteomes" id="UP001569904"/>
    </source>
</evidence>
<evidence type="ECO:0000313" key="5">
    <source>
        <dbReference type="EMBL" id="MFA1554120.1"/>
    </source>
</evidence>
<dbReference type="SUPFAM" id="SSF54373">
    <property type="entry name" value="FAD-linked reductases, C-terminal domain"/>
    <property type="match status" value="1"/>
</dbReference>
<dbReference type="Pfam" id="PF01593">
    <property type="entry name" value="Amino_oxidase"/>
    <property type="match status" value="1"/>
</dbReference>
<feature type="domain" description="Amine oxidase" evidence="4">
    <location>
        <begin position="16"/>
        <end position="452"/>
    </location>
</feature>
<organism evidence="5 6">
    <name type="scientific">Actinomadura chokoriensis</name>
    <dbReference type="NCBI Taxonomy" id="454156"/>
    <lineage>
        <taxon>Bacteria</taxon>
        <taxon>Bacillati</taxon>
        <taxon>Actinomycetota</taxon>
        <taxon>Actinomycetes</taxon>
        <taxon>Streptosporangiales</taxon>
        <taxon>Thermomonosporaceae</taxon>
        <taxon>Actinomadura</taxon>
    </lineage>
</organism>
<evidence type="ECO:0000256" key="3">
    <source>
        <dbReference type="ARBA" id="ARBA00023002"/>
    </source>
</evidence>
<comment type="similarity">
    <text evidence="2">Belongs to the flavin monoamine oxidase family.</text>
</comment>
<dbReference type="Gene3D" id="3.90.660.10">
    <property type="match status" value="1"/>
</dbReference>
<protein>
    <submittedName>
        <fullName evidence="5">FAD-dependent oxidoreductase</fullName>
    </submittedName>
</protein>
<evidence type="ECO:0000259" key="4">
    <source>
        <dbReference type="Pfam" id="PF01593"/>
    </source>
</evidence>
<dbReference type="RefSeq" id="WP_371940512.1">
    <property type="nucleotide sequence ID" value="NZ_JAXCEH010000005.1"/>
</dbReference>
<comment type="caution">
    <text evidence="5">The sequence shown here is derived from an EMBL/GenBank/DDBJ whole genome shotgun (WGS) entry which is preliminary data.</text>
</comment>
<dbReference type="EMBL" id="JAXCEH010000005">
    <property type="protein sequence ID" value="MFA1554120.1"/>
    <property type="molecule type" value="Genomic_DNA"/>
</dbReference>
<keyword evidence="6" id="KW-1185">Reference proteome</keyword>
<dbReference type="SUPFAM" id="SSF51905">
    <property type="entry name" value="FAD/NAD(P)-binding domain"/>
    <property type="match status" value="1"/>
</dbReference>
<gene>
    <name evidence="5" type="ORF">SM436_10525</name>
</gene>
<dbReference type="Gene3D" id="3.50.50.60">
    <property type="entry name" value="FAD/NAD(P)-binding domain"/>
    <property type="match status" value="1"/>
</dbReference>
<comment type="cofactor">
    <cofactor evidence="1">
        <name>FAD</name>
        <dbReference type="ChEBI" id="CHEBI:57692"/>
    </cofactor>
</comment>
<keyword evidence="3" id="KW-0560">Oxidoreductase</keyword>
<dbReference type="PRINTS" id="PR00757">
    <property type="entry name" value="AMINEOXDASEF"/>
</dbReference>
<dbReference type="InterPro" id="IPR002937">
    <property type="entry name" value="Amino_oxidase"/>
</dbReference>
<sequence>MSIEEYADVTVVGAGLAGLVAARDVRRAGLSVIVVEARDRVGGRTWNRPMPGGWTIEAGGQYIGPTQDRLAALAEDVGVETFPTHHEGRTTWRGARVPETFELARPVLDELDRLAAQIPGEAPWRAERAGEWDAETLHTWLSRRVTEPTTMALLRLVFSAVLAAEAEELSLLHVLTYIRSAGSTSMLTDVAGGAQERRFSGGSHLLAIRLAERLSSPPGADGAGADGGGAVGGGGVRLDSPVRRIRHGRDGAVVEAAGRSITSRRVIVAVPVALGDRIGYEPGLPGRRQLHQRMATGVTIKIHCRYEEPFWRAAGRSGSALSPEEWVSAVFDDSPPDRGHGVLMGFVVADRARALARLPAGDRRSAVLGSLARYFGRQAMRPTHYAETDWSTEDWTHGCYGSNLPPGAWTRYGPALRESVGAIHWAGAETSAVWMNYMEGAVRSGERAAAEVVAAVAGVPGGAPGRPGGTTE</sequence>
<proteinExistence type="inferred from homology"/>
<dbReference type="PANTHER" id="PTHR43563:SF1">
    <property type="entry name" value="AMINE OXIDASE [FLAVIN-CONTAINING] B"/>
    <property type="match status" value="1"/>
</dbReference>
<evidence type="ECO:0000256" key="2">
    <source>
        <dbReference type="ARBA" id="ARBA00005995"/>
    </source>
</evidence>
<reference evidence="5 6" key="1">
    <citation type="submission" date="2023-11" db="EMBL/GenBank/DDBJ databases">
        <title>Actinomadura monticuli sp. nov., isolated from volcanic ash.</title>
        <authorList>
            <person name="Lee S.D."/>
            <person name="Yang H."/>
            <person name="Kim I.S."/>
        </authorList>
    </citation>
    <scope>NUCLEOTIDE SEQUENCE [LARGE SCALE GENOMIC DNA]</scope>
    <source>
        <strain evidence="5 6">DSM 45346</strain>
    </source>
</reference>
<name>A0ABV4QU39_9ACTN</name>